<dbReference type="EMBL" id="JASBWS010000001">
    <property type="protein sequence ID" value="KAJ9117729.1"/>
    <property type="molecule type" value="Genomic_DNA"/>
</dbReference>
<gene>
    <name evidence="1" type="ORF">QFC20_000007</name>
</gene>
<proteinExistence type="predicted"/>
<comment type="caution">
    <text evidence="1">The sequence shown here is derived from an EMBL/GenBank/DDBJ whole genome shotgun (WGS) entry which is preliminary data.</text>
</comment>
<accession>A0ACC2X0Z0</accession>
<evidence type="ECO:0000313" key="1">
    <source>
        <dbReference type="EMBL" id="KAJ9117729.1"/>
    </source>
</evidence>
<name>A0ACC2X0Z0_9TREE</name>
<dbReference type="Proteomes" id="UP001230649">
    <property type="component" value="Unassembled WGS sequence"/>
</dbReference>
<keyword evidence="2" id="KW-1185">Reference proteome</keyword>
<organism evidence="1 2">
    <name type="scientific">Naganishia adeliensis</name>
    <dbReference type="NCBI Taxonomy" id="92952"/>
    <lineage>
        <taxon>Eukaryota</taxon>
        <taxon>Fungi</taxon>
        <taxon>Dikarya</taxon>
        <taxon>Basidiomycota</taxon>
        <taxon>Agaricomycotina</taxon>
        <taxon>Tremellomycetes</taxon>
        <taxon>Filobasidiales</taxon>
        <taxon>Filobasidiaceae</taxon>
        <taxon>Naganishia</taxon>
    </lineage>
</organism>
<sequence length="402" mass="44027">MSVTSEKLEVIILGSGPSCTTPNLACLTRDETSVNPPCRCCASIYEDTEDARAAGGKKNIRGNISAVVRKTWPDGKQSTILIDCGKTFNRSVVDYFPPNGIRKIDAVLLTHDHADAMMGIDDLRVLTWQKWIQETVPVYCDLKTFSILNERFPYLVQAGTGSGTGFAPALQFHIIVPHKQVNIAGIDLVPFEVQHGITNVSVPMSMAMTKGGEDSTPGTPLDSAQASMMVKVPYMCLAFVMEDKLLWMTDTNEIPQKAWNIIHYGLDAAESGPAPDQLKKRLPLAFIDLADDRMYGRAHLDLRGFVTAVDKLEADHVFSIGTNHTLCYGELVALGEEIQGVRVAGKEDAFIKTALYGEVSHLASDGLFDRVREKNSSFRPSFDGMKVIIKSQSAEVSVVVTE</sequence>
<protein>
    <submittedName>
        <fullName evidence="1">Uncharacterized protein</fullName>
    </submittedName>
</protein>
<evidence type="ECO:0000313" key="2">
    <source>
        <dbReference type="Proteomes" id="UP001230649"/>
    </source>
</evidence>
<reference evidence="1" key="1">
    <citation type="submission" date="2023-04" db="EMBL/GenBank/DDBJ databases">
        <title>Draft Genome sequencing of Naganishia species isolated from polar environments using Oxford Nanopore Technology.</title>
        <authorList>
            <person name="Leo P."/>
            <person name="Venkateswaran K."/>
        </authorList>
    </citation>
    <scope>NUCLEOTIDE SEQUENCE</scope>
    <source>
        <strain evidence="1">MNA-CCFEE 5262</strain>
    </source>
</reference>